<dbReference type="RefSeq" id="WP_015404376.1">
    <property type="nucleotide sequence ID" value="NC_020304.1"/>
</dbReference>
<comment type="catalytic activity">
    <reaction evidence="8 13">
        <text>7-aminomethyl-7-carbaguanosine(34) in tRNA + S-adenosyl-L-methionine = epoxyqueuosine(34) in tRNA + adenine + L-methionine + 2 H(+)</text>
        <dbReference type="Rhea" id="RHEA:32155"/>
        <dbReference type="Rhea" id="RHEA-COMP:10342"/>
        <dbReference type="Rhea" id="RHEA-COMP:18582"/>
        <dbReference type="ChEBI" id="CHEBI:15378"/>
        <dbReference type="ChEBI" id="CHEBI:16708"/>
        <dbReference type="ChEBI" id="CHEBI:57844"/>
        <dbReference type="ChEBI" id="CHEBI:59789"/>
        <dbReference type="ChEBI" id="CHEBI:82833"/>
        <dbReference type="ChEBI" id="CHEBI:194443"/>
        <dbReference type="EC" id="2.4.99.17"/>
    </reaction>
</comment>
<dbReference type="NCBIfam" id="NF001140">
    <property type="entry name" value="PRK00147.1"/>
    <property type="match status" value="1"/>
</dbReference>
<evidence type="ECO:0000256" key="1">
    <source>
        <dbReference type="ARBA" id="ARBA00004496"/>
    </source>
</evidence>
<dbReference type="HAMAP" id="MF_00113">
    <property type="entry name" value="QueA"/>
    <property type="match status" value="1"/>
</dbReference>
<comment type="subcellular location">
    <subcellularLocation>
        <location evidence="1 13">Cytoplasm</location>
    </subcellularLocation>
</comment>
<evidence type="ECO:0000256" key="2">
    <source>
        <dbReference type="ARBA" id="ARBA00004691"/>
    </source>
</evidence>
<evidence type="ECO:0000256" key="9">
    <source>
        <dbReference type="ARBA" id="ARBA00061210"/>
    </source>
</evidence>
<evidence type="ECO:0000313" key="14">
    <source>
        <dbReference type="EMBL" id="AGF78686.1"/>
    </source>
</evidence>
<evidence type="ECO:0000256" key="10">
    <source>
        <dbReference type="ARBA" id="ARBA00066503"/>
    </source>
</evidence>
<comment type="subunit">
    <text evidence="3 13">Monomer.</text>
</comment>
<evidence type="ECO:0000256" key="11">
    <source>
        <dbReference type="ARBA" id="ARBA00069325"/>
    </source>
</evidence>
<dbReference type="AlphaFoldDB" id="M1PQK7"/>
<reference evidence="15" key="1">
    <citation type="journal article" date="2013" name="Stand. Genomic Sci.">
        <title>Complete genome sequence of Desulfocapsa sulfexigens, a marine deltaproteobacterium specialized in disproportionating inorganic sulfur compounds.</title>
        <authorList>
            <person name="Finster K.W."/>
            <person name="Kjeldsen K.U."/>
            <person name="Kube M."/>
            <person name="Reinhardt R."/>
            <person name="Mussmann M."/>
            <person name="Amann R."/>
            <person name="Schreiber L."/>
        </authorList>
    </citation>
    <scope>NUCLEOTIDE SEQUENCE [LARGE SCALE GENOMIC DNA]</scope>
    <source>
        <strain evidence="15">DSM 10523 / SB164P1</strain>
    </source>
</reference>
<dbReference type="InterPro" id="IPR042118">
    <property type="entry name" value="QueA_dom1"/>
</dbReference>
<evidence type="ECO:0000256" key="3">
    <source>
        <dbReference type="ARBA" id="ARBA00011245"/>
    </source>
</evidence>
<keyword evidence="5 13" id="KW-0808">Transferase</keyword>
<sequence length="359" mass="40132">MQQEFTLQAYNYTLPPENIAQHPADAREDSRLLILNRHTGKQEHGKFHQIIDLLNPGDLLVVNNTKVFPARLHGHKKSGGKVEVFLLSYPVVSEGHNGKKHAEVTTLIKSSKRPKPGSLLLLGPDLEARVLELLDGGKVTVELSYSSDKELSTILEKYGQVPLPPYISRKEGSTDEDRKRYQTVYAQNPGAVAAPTAGLHFSENLLEAIRNKGVEFTEITLHVGHGTFAPVRCEDIRKHRIHQEYVSVSQASADKINAVRKAGGKIWAVGTTTVRTLEFMTDPDGRVQAGEDWCGLYIMPGYRFKVVDNLITNFHLPESSLLFLVSALCGREHLMDSYREAIKKGYRFYSYGDAMAIHD</sequence>
<dbReference type="KEGG" id="dsf:UWK_02143"/>
<evidence type="ECO:0000256" key="12">
    <source>
        <dbReference type="ARBA" id="ARBA00076160"/>
    </source>
</evidence>
<dbReference type="STRING" id="1167006.UWK_02143"/>
<evidence type="ECO:0000256" key="8">
    <source>
        <dbReference type="ARBA" id="ARBA00052751"/>
    </source>
</evidence>
<comment type="similarity">
    <text evidence="9 13">Belongs to the QueA family.</text>
</comment>
<dbReference type="Gene3D" id="2.40.10.240">
    <property type="entry name" value="QueA-like"/>
    <property type="match status" value="1"/>
</dbReference>
<dbReference type="EMBL" id="CP003985">
    <property type="protein sequence ID" value="AGF78686.1"/>
    <property type="molecule type" value="Genomic_DNA"/>
</dbReference>
<dbReference type="Gene3D" id="3.40.1780.10">
    <property type="entry name" value="QueA-like"/>
    <property type="match status" value="1"/>
</dbReference>
<dbReference type="PANTHER" id="PTHR30307">
    <property type="entry name" value="S-ADENOSYLMETHIONINE:TRNA RIBOSYLTRANSFERASE-ISOMERASE"/>
    <property type="match status" value="1"/>
</dbReference>
<evidence type="ECO:0000256" key="13">
    <source>
        <dbReference type="HAMAP-Rule" id="MF_00113"/>
    </source>
</evidence>
<evidence type="ECO:0000256" key="6">
    <source>
        <dbReference type="ARBA" id="ARBA00022691"/>
    </source>
</evidence>
<evidence type="ECO:0000256" key="5">
    <source>
        <dbReference type="ARBA" id="ARBA00022679"/>
    </source>
</evidence>
<dbReference type="NCBIfam" id="TIGR00113">
    <property type="entry name" value="queA"/>
    <property type="match status" value="1"/>
</dbReference>
<dbReference type="HOGENOM" id="CLU_039110_1_0_7"/>
<dbReference type="InterPro" id="IPR036100">
    <property type="entry name" value="QueA_sf"/>
</dbReference>
<organism evidence="14 15">
    <name type="scientific">Desulfocapsa sulfexigens (strain DSM 10523 / SB164P1)</name>
    <dbReference type="NCBI Taxonomy" id="1167006"/>
    <lineage>
        <taxon>Bacteria</taxon>
        <taxon>Pseudomonadati</taxon>
        <taxon>Thermodesulfobacteriota</taxon>
        <taxon>Desulfobulbia</taxon>
        <taxon>Desulfobulbales</taxon>
        <taxon>Desulfocapsaceae</taxon>
        <taxon>Desulfocapsa</taxon>
    </lineage>
</organism>
<dbReference type="OrthoDB" id="9805933at2"/>
<gene>
    <name evidence="13" type="primary">queA</name>
    <name evidence="14" type="ordered locus">UWK_02143</name>
</gene>
<dbReference type="InterPro" id="IPR042119">
    <property type="entry name" value="QueA_dom2"/>
</dbReference>
<dbReference type="UniPathway" id="UPA00392"/>
<evidence type="ECO:0000256" key="4">
    <source>
        <dbReference type="ARBA" id="ARBA00022490"/>
    </source>
</evidence>
<keyword evidence="14" id="KW-0413">Isomerase</keyword>
<dbReference type="FunFam" id="3.40.1780.10:FF:000001">
    <property type="entry name" value="S-adenosylmethionine:tRNA ribosyltransferase-isomerase"/>
    <property type="match status" value="1"/>
</dbReference>
<keyword evidence="4 13" id="KW-0963">Cytoplasm</keyword>
<keyword evidence="7 13" id="KW-0671">Queuosine biosynthesis</keyword>
<keyword evidence="15" id="KW-1185">Reference proteome</keyword>
<protein>
    <recommendedName>
        <fullName evidence="11 13">S-adenosylmethionine:tRNA ribosyltransferase-isomerase</fullName>
        <ecNumber evidence="10 13">2.4.99.17</ecNumber>
    </recommendedName>
    <alternativeName>
        <fullName evidence="12 13">Queuosine biosynthesis protein QueA</fullName>
    </alternativeName>
</protein>
<name>M1PQK7_DESSD</name>
<dbReference type="PATRIC" id="fig|1167006.5.peg.2332"/>
<evidence type="ECO:0000313" key="15">
    <source>
        <dbReference type="Proteomes" id="UP000011721"/>
    </source>
</evidence>
<dbReference type="GO" id="GO:0005737">
    <property type="term" value="C:cytoplasm"/>
    <property type="evidence" value="ECO:0007669"/>
    <property type="project" value="UniProtKB-SubCell"/>
</dbReference>
<dbReference type="GO" id="GO:0008616">
    <property type="term" value="P:tRNA queuosine(34) biosynthetic process"/>
    <property type="evidence" value="ECO:0007669"/>
    <property type="project" value="UniProtKB-UniRule"/>
</dbReference>
<evidence type="ECO:0000256" key="7">
    <source>
        <dbReference type="ARBA" id="ARBA00022785"/>
    </source>
</evidence>
<dbReference type="eggNOG" id="COG0809">
    <property type="taxonomic scope" value="Bacteria"/>
</dbReference>
<comment type="function">
    <text evidence="13">Transfers and isomerizes the ribose moiety from AdoMet to the 7-aminomethyl group of 7-deazaguanine (preQ1-tRNA) to give epoxyqueuosine (oQ-tRNA).</text>
</comment>
<dbReference type="EC" id="2.4.99.17" evidence="10 13"/>
<comment type="pathway">
    <text evidence="2 13">tRNA modification; tRNA-queuosine biosynthesis.</text>
</comment>
<dbReference type="Proteomes" id="UP000011721">
    <property type="component" value="Chromosome"/>
</dbReference>
<dbReference type="PANTHER" id="PTHR30307:SF0">
    <property type="entry name" value="S-ADENOSYLMETHIONINE:TRNA RIBOSYLTRANSFERASE-ISOMERASE"/>
    <property type="match status" value="1"/>
</dbReference>
<dbReference type="GO" id="GO:0051075">
    <property type="term" value="F:S-adenosylmethionine:tRNA ribosyltransferase-isomerase activity"/>
    <property type="evidence" value="ECO:0007669"/>
    <property type="project" value="UniProtKB-EC"/>
</dbReference>
<dbReference type="SUPFAM" id="SSF111337">
    <property type="entry name" value="QueA-like"/>
    <property type="match status" value="1"/>
</dbReference>
<keyword evidence="6 13" id="KW-0949">S-adenosyl-L-methionine</keyword>
<dbReference type="InterPro" id="IPR003699">
    <property type="entry name" value="QueA"/>
</dbReference>
<proteinExistence type="inferred from homology"/>
<accession>M1PQK7</accession>
<dbReference type="Pfam" id="PF02547">
    <property type="entry name" value="Queuosine_synth"/>
    <property type="match status" value="1"/>
</dbReference>